<organism evidence="5 6">
    <name type="scientific">Paenibacillus ginsengarvi</name>
    <dbReference type="NCBI Taxonomy" id="400777"/>
    <lineage>
        <taxon>Bacteria</taxon>
        <taxon>Bacillati</taxon>
        <taxon>Bacillota</taxon>
        <taxon>Bacilli</taxon>
        <taxon>Bacillales</taxon>
        <taxon>Paenibacillaceae</taxon>
        <taxon>Paenibacillus</taxon>
    </lineage>
</organism>
<feature type="domain" description="GFO/IDH/MocA-like oxidoreductase" evidence="4">
    <location>
        <begin position="136"/>
        <end position="257"/>
    </location>
</feature>
<name>A0A3B0CP73_9BACL</name>
<evidence type="ECO:0000259" key="4">
    <source>
        <dbReference type="Pfam" id="PF22725"/>
    </source>
</evidence>
<dbReference type="PANTHER" id="PTHR43708">
    <property type="entry name" value="CONSERVED EXPRESSED OXIDOREDUCTASE (EUROFUNG)"/>
    <property type="match status" value="1"/>
</dbReference>
<dbReference type="InterPro" id="IPR055170">
    <property type="entry name" value="GFO_IDH_MocA-like_dom"/>
</dbReference>
<sequence>MEMSEPVQVGILGFAHGHVHTYCTEWNNGSYGIKVAAGWDHDPDRLAKAAQMFGLQTYATAEELLANERIQAVVIASETSLHADLTELAAKAGKAVILQKPLALTMNEADRIVKAVAASGIRFTLAWQMRVDPQNLQMKAWMESGELGQIFSIRRRHGLAMGLQPAFADSWHVQPEYNRDIWADDASHPIDLLHYWLGVPESVTAEIESLYNPRIPMDNGIAIFRYPGGPIAEVGCSFTCHAAENTTEIVAERGTIVQHYGDAPSCNSPRPPGAGPGLKRFDAATGVWTASEHESPPNHGHRIRGLSGPLAAFIRGEREPIATAEEGRISLQMVLACHASSRQGQRVTLDDPMIYEL</sequence>
<evidence type="ECO:0000256" key="1">
    <source>
        <dbReference type="ARBA" id="ARBA00010928"/>
    </source>
</evidence>
<evidence type="ECO:0000256" key="2">
    <source>
        <dbReference type="ARBA" id="ARBA00023002"/>
    </source>
</evidence>
<dbReference type="AlphaFoldDB" id="A0A3B0CP73"/>
<keyword evidence="6" id="KW-1185">Reference proteome</keyword>
<evidence type="ECO:0000313" key="6">
    <source>
        <dbReference type="Proteomes" id="UP000282311"/>
    </source>
</evidence>
<gene>
    <name evidence="5" type="ORF">D7M11_02380</name>
</gene>
<protein>
    <submittedName>
        <fullName evidence="5">Gfo/Idh/MocA family oxidoreductase</fullName>
    </submittedName>
</protein>
<keyword evidence="2" id="KW-0560">Oxidoreductase</keyword>
<dbReference type="Gene3D" id="3.40.50.720">
    <property type="entry name" value="NAD(P)-binding Rossmann-like Domain"/>
    <property type="match status" value="1"/>
</dbReference>
<feature type="domain" description="Gfo/Idh/MocA-like oxidoreductase N-terminal" evidence="3">
    <location>
        <begin position="8"/>
        <end position="123"/>
    </location>
</feature>
<dbReference type="PANTHER" id="PTHR43708:SF5">
    <property type="entry name" value="CONSERVED EXPRESSED OXIDOREDUCTASE (EUROFUNG)-RELATED"/>
    <property type="match status" value="1"/>
</dbReference>
<comment type="similarity">
    <text evidence="1">Belongs to the Gfo/Idh/MocA family.</text>
</comment>
<evidence type="ECO:0000313" key="5">
    <source>
        <dbReference type="EMBL" id="RKN86822.1"/>
    </source>
</evidence>
<dbReference type="SUPFAM" id="SSF51735">
    <property type="entry name" value="NAD(P)-binding Rossmann-fold domains"/>
    <property type="match status" value="1"/>
</dbReference>
<evidence type="ECO:0000259" key="3">
    <source>
        <dbReference type="Pfam" id="PF01408"/>
    </source>
</evidence>
<dbReference type="GO" id="GO:0016491">
    <property type="term" value="F:oxidoreductase activity"/>
    <property type="evidence" value="ECO:0007669"/>
    <property type="project" value="UniProtKB-KW"/>
</dbReference>
<dbReference type="InterPro" id="IPR036291">
    <property type="entry name" value="NAD(P)-bd_dom_sf"/>
</dbReference>
<comment type="caution">
    <text evidence="5">The sequence shown here is derived from an EMBL/GenBank/DDBJ whole genome shotgun (WGS) entry which is preliminary data.</text>
</comment>
<dbReference type="EMBL" id="RBAH01000001">
    <property type="protein sequence ID" value="RKN86822.1"/>
    <property type="molecule type" value="Genomic_DNA"/>
</dbReference>
<dbReference type="InterPro" id="IPR051317">
    <property type="entry name" value="Gfo/Idh/MocA_oxidoreduct"/>
</dbReference>
<dbReference type="Proteomes" id="UP000282311">
    <property type="component" value="Unassembled WGS sequence"/>
</dbReference>
<reference evidence="5 6" key="1">
    <citation type="journal article" date="2007" name="Int. J. Syst. Evol. Microbiol.">
        <title>Paenibacillus ginsengarvi sp. nov., isolated from soil from ginseng cultivation.</title>
        <authorList>
            <person name="Yoon M.H."/>
            <person name="Ten L.N."/>
            <person name="Im W.T."/>
        </authorList>
    </citation>
    <scope>NUCLEOTIDE SEQUENCE [LARGE SCALE GENOMIC DNA]</scope>
    <source>
        <strain evidence="5 6">KCTC 13059</strain>
    </source>
</reference>
<dbReference type="Gene3D" id="3.30.360.10">
    <property type="entry name" value="Dihydrodipicolinate Reductase, domain 2"/>
    <property type="match status" value="1"/>
</dbReference>
<dbReference type="SUPFAM" id="SSF55347">
    <property type="entry name" value="Glyceraldehyde-3-phosphate dehydrogenase-like, C-terminal domain"/>
    <property type="match status" value="1"/>
</dbReference>
<proteinExistence type="inferred from homology"/>
<dbReference type="Pfam" id="PF22725">
    <property type="entry name" value="GFO_IDH_MocA_C3"/>
    <property type="match status" value="1"/>
</dbReference>
<dbReference type="InterPro" id="IPR000683">
    <property type="entry name" value="Gfo/Idh/MocA-like_OxRdtase_N"/>
</dbReference>
<dbReference type="Pfam" id="PF01408">
    <property type="entry name" value="GFO_IDH_MocA"/>
    <property type="match status" value="1"/>
</dbReference>
<accession>A0A3B0CP73</accession>
<dbReference type="GO" id="GO:0000166">
    <property type="term" value="F:nucleotide binding"/>
    <property type="evidence" value="ECO:0007669"/>
    <property type="project" value="InterPro"/>
</dbReference>